<evidence type="ECO:0000313" key="3">
    <source>
        <dbReference type="Proteomes" id="UP000787472"/>
    </source>
</evidence>
<dbReference type="Pfam" id="PF19489">
    <property type="entry name" value="SLT_4"/>
    <property type="match status" value="1"/>
</dbReference>
<accession>A0A9E5JRP0</accession>
<dbReference type="SUPFAM" id="SSF53955">
    <property type="entry name" value="Lysozyme-like"/>
    <property type="match status" value="1"/>
</dbReference>
<dbReference type="InterPro" id="IPR045795">
    <property type="entry name" value="SLT_4"/>
</dbReference>
<gene>
    <name evidence="2" type="ORF">G8770_07990</name>
</gene>
<keyword evidence="3" id="KW-1185">Reference proteome</keyword>
<reference evidence="2" key="1">
    <citation type="submission" date="2020-03" db="EMBL/GenBank/DDBJ databases">
        <authorList>
            <person name="Guo F."/>
        </authorList>
    </citation>
    <scope>NUCLEOTIDE SEQUENCE</scope>
    <source>
        <strain evidence="2">JCM 30134</strain>
    </source>
</reference>
<dbReference type="AlphaFoldDB" id="A0A9E5JRP0"/>
<dbReference type="RefSeq" id="WP_167184444.1">
    <property type="nucleotide sequence ID" value="NZ_JAAONZ010000004.1"/>
</dbReference>
<sequence length="207" mass="23627">MEFLKLILTRGVLAIVVVAGLTGCVTSPPRHVDNICHIFDEKDGWYDDALSAQKKWGTPIPILMAFMHQESRFQPKAKPPRTKLLWVFPGPRVSSAYGFSQAKDETWDWYKDQAGGWGADRDDFADAVDFVAWYNSVSHKRNGIGLNDPYNLYLAYHEGHGGFSRRTYSNKRWLTGVAKKVSSRAATYKRQLAGCQERLESNGWWFF</sequence>
<evidence type="ECO:0000313" key="2">
    <source>
        <dbReference type="EMBL" id="NHO65478.1"/>
    </source>
</evidence>
<feature type="domain" description="Transglycosylase SLT" evidence="1">
    <location>
        <begin position="13"/>
        <end position="195"/>
    </location>
</feature>
<comment type="caution">
    <text evidence="2">The sequence shown here is derived from an EMBL/GenBank/DDBJ whole genome shotgun (WGS) entry which is preliminary data.</text>
</comment>
<proteinExistence type="predicted"/>
<protein>
    <submittedName>
        <fullName evidence="2">Transglycosylase SLT domain-containing protein</fullName>
    </submittedName>
</protein>
<dbReference type="Proteomes" id="UP000787472">
    <property type="component" value="Unassembled WGS sequence"/>
</dbReference>
<evidence type="ECO:0000259" key="1">
    <source>
        <dbReference type="Pfam" id="PF19489"/>
    </source>
</evidence>
<dbReference type="EMBL" id="JAAONZ010000004">
    <property type="protein sequence ID" value="NHO65478.1"/>
    <property type="molecule type" value="Genomic_DNA"/>
</dbReference>
<dbReference type="PROSITE" id="PS51257">
    <property type="entry name" value="PROKAR_LIPOPROTEIN"/>
    <property type="match status" value="1"/>
</dbReference>
<dbReference type="Gene3D" id="1.10.530.10">
    <property type="match status" value="1"/>
</dbReference>
<name>A0A9E5JRP0_9GAMM</name>
<dbReference type="InterPro" id="IPR023346">
    <property type="entry name" value="Lysozyme-like_dom_sf"/>
</dbReference>
<organism evidence="2 3">
    <name type="scientific">Pseudomaricurvus hydrocarbonicus</name>
    <dbReference type="NCBI Taxonomy" id="1470433"/>
    <lineage>
        <taxon>Bacteria</taxon>
        <taxon>Pseudomonadati</taxon>
        <taxon>Pseudomonadota</taxon>
        <taxon>Gammaproteobacteria</taxon>
        <taxon>Cellvibrionales</taxon>
        <taxon>Cellvibrionaceae</taxon>
        <taxon>Pseudomaricurvus</taxon>
    </lineage>
</organism>